<dbReference type="EMBL" id="MCGT01000020">
    <property type="protein sequence ID" value="ORX51662.1"/>
    <property type="molecule type" value="Genomic_DNA"/>
</dbReference>
<name>A0A1X2GE54_9FUNG</name>
<protein>
    <submittedName>
        <fullName evidence="1">Uncharacterized protein</fullName>
    </submittedName>
</protein>
<proteinExistence type="predicted"/>
<reference evidence="1 2" key="1">
    <citation type="submission" date="2016-07" db="EMBL/GenBank/DDBJ databases">
        <title>Pervasive Adenine N6-methylation of Active Genes in Fungi.</title>
        <authorList>
            <consortium name="DOE Joint Genome Institute"/>
            <person name="Mondo S.J."/>
            <person name="Dannebaum R.O."/>
            <person name="Kuo R.C."/>
            <person name="Labutti K."/>
            <person name="Haridas S."/>
            <person name="Kuo A."/>
            <person name="Salamov A."/>
            <person name="Ahrendt S.R."/>
            <person name="Lipzen A."/>
            <person name="Sullivan W."/>
            <person name="Andreopoulos W.B."/>
            <person name="Clum A."/>
            <person name="Lindquist E."/>
            <person name="Daum C."/>
            <person name="Ramamoorthy G.K."/>
            <person name="Gryganskyi A."/>
            <person name="Culley D."/>
            <person name="Magnuson J.K."/>
            <person name="James T.Y."/>
            <person name="O'Malley M.A."/>
            <person name="Stajich J.E."/>
            <person name="Spatafora J.W."/>
            <person name="Visel A."/>
            <person name="Grigoriev I.V."/>
        </authorList>
    </citation>
    <scope>NUCLEOTIDE SEQUENCE [LARGE SCALE GENOMIC DNA]</scope>
    <source>
        <strain evidence="1 2">NRRL 3301</strain>
    </source>
</reference>
<sequence>MAEVSLAALILIIAAISLVFISGLCWCFCCGTCVGQRLLRQTVLHRWTRDTRPTSMVPIECYDDNEDDQWLLTSWNELDDFDEEAGH</sequence>
<comment type="caution">
    <text evidence="1">The sequence shown here is derived from an EMBL/GenBank/DDBJ whole genome shotgun (WGS) entry which is preliminary data.</text>
</comment>
<evidence type="ECO:0000313" key="1">
    <source>
        <dbReference type="EMBL" id="ORX51662.1"/>
    </source>
</evidence>
<accession>A0A1X2GE54</accession>
<evidence type="ECO:0000313" key="2">
    <source>
        <dbReference type="Proteomes" id="UP000242146"/>
    </source>
</evidence>
<feature type="non-terminal residue" evidence="1">
    <location>
        <position position="1"/>
    </location>
</feature>
<dbReference type="Proteomes" id="UP000242146">
    <property type="component" value="Unassembled WGS sequence"/>
</dbReference>
<dbReference type="OrthoDB" id="2412974at2759"/>
<keyword evidence="2" id="KW-1185">Reference proteome</keyword>
<organism evidence="1 2">
    <name type="scientific">Hesseltinella vesiculosa</name>
    <dbReference type="NCBI Taxonomy" id="101127"/>
    <lineage>
        <taxon>Eukaryota</taxon>
        <taxon>Fungi</taxon>
        <taxon>Fungi incertae sedis</taxon>
        <taxon>Mucoromycota</taxon>
        <taxon>Mucoromycotina</taxon>
        <taxon>Mucoromycetes</taxon>
        <taxon>Mucorales</taxon>
        <taxon>Cunninghamellaceae</taxon>
        <taxon>Hesseltinella</taxon>
    </lineage>
</organism>
<gene>
    <name evidence="1" type="ORF">DM01DRAFT_1408611</name>
</gene>
<dbReference type="AlphaFoldDB" id="A0A1X2GE54"/>